<dbReference type="GO" id="GO:0005829">
    <property type="term" value="C:cytosol"/>
    <property type="evidence" value="ECO:0007669"/>
    <property type="project" value="TreeGrafter"/>
</dbReference>
<reference evidence="2" key="1">
    <citation type="journal article" date="2020" name="Stud. Mycol.">
        <title>101 Dothideomycetes genomes: A test case for predicting lifestyles and emergence of pathogens.</title>
        <authorList>
            <person name="Haridas S."/>
            <person name="Albert R."/>
            <person name="Binder M."/>
            <person name="Bloem J."/>
            <person name="LaButti K."/>
            <person name="Salamov A."/>
            <person name="Andreopoulos B."/>
            <person name="Baker S."/>
            <person name="Barry K."/>
            <person name="Bills G."/>
            <person name="Bluhm B."/>
            <person name="Cannon C."/>
            <person name="Castanera R."/>
            <person name="Culley D."/>
            <person name="Daum C."/>
            <person name="Ezra D."/>
            <person name="Gonzalez J."/>
            <person name="Henrissat B."/>
            <person name="Kuo A."/>
            <person name="Liang C."/>
            <person name="Lipzen A."/>
            <person name="Lutzoni F."/>
            <person name="Magnuson J."/>
            <person name="Mondo S."/>
            <person name="Nolan M."/>
            <person name="Ohm R."/>
            <person name="Pangilinan J."/>
            <person name="Park H.-J."/>
            <person name="Ramirez L."/>
            <person name="Alfaro M."/>
            <person name="Sun H."/>
            <person name="Tritt A."/>
            <person name="Yoshinaga Y."/>
            <person name="Zwiers L.-H."/>
            <person name="Turgeon B."/>
            <person name="Goodwin S."/>
            <person name="Spatafora J."/>
            <person name="Crous P."/>
            <person name="Grigoriev I."/>
        </authorList>
    </citation>
    <scope>NUCLEOTIDE SEQUENCE [LARGE SCALE GENOMIC DNA]</scope>
    <source>
        <strain evidence="2">CECT 20119</strain>
    </source>
</reference>
<protein>
    <recommendedName>
        <fullName evidence="3">Tetratricopeptide repeat domain-containing protein</fullName>
    </recommendedName>
</protein>
<dbReference type="AlphaFoldDB" id="A0A6A6FZY3"/>
<dbReference type="Proteomes" id="UP000799538">
    <property type="component" value="Unassembled WGS sequence"/>
</dbReference>
<dbReference type="InterPro" id="IPR011990">
    <property type="entry name" value="TPR-like_helical_dom_sf"/>
</dbReference>
<evidence type="ECO:0008006" key="3">
    <source>
        <dbReference type="Google" id="ProtNLM"/>
    </source>
</evidence>
<keyword evidence="2" id="KW-1185">Reference proteome</keyword>
<dbReference type="GO" id="GO:0030544">
    <property type="term" value="F:Hsp70 protein binding"/>
    <property type="evidence" value="ECO:0007669"/>
    <property type="project" value="TreeGrafter"/>
</dbReference>
<name>A0A6A6FZY3_9PEZI</name>
<dbReference type="GO" id="GO:0051879">
    <property type="term" value="F:Hsp90 protein binding"/>
    <property type="evidence" value="ECO:0007669"/>
    <property type="project" value="TreeGrafter"/>
</dbReference>
<evidence type="ECO:0000313" key="1">
    <source>
        <dbReference type="EMBL" id="KAF2218808.1"/>
    </source>
</evidence>
<dbReference type="OrthoDB" id="433738at2759"/>
<dbReference type="GO" id="GO:0006457">
    <property type="term" value="P:protein folding"/>
    <property type="evidence" value="ECO:0007669"/>
    <property type="project" value="TreeGrafter"/>
</dbReference>
<gene>
    <name evidence="1" type="ORF">BDZ85DRAFT_63844</name>
</gene>
<dbReference type="PANTHER" id="PTHR46035:SF3">
    <property type="entry name" value="TRANSLOCATION PROTEIN SEC72"/>
    <property type="match status" value="1"/>
</dbReference>
<dbReference type="PANTHER" id="PTHR46035">
    <property type="entry name" value="TETRATRICOPEPTIDE REPEAT PROTEIN 4"/>
    <property type="match status" value="1"/>
</dbReference>
<sequence length="211" mass="23464">MESPDTFTQLPLQIDPTTKSILSPQTSTALTTELLSLNTLHRSLIKDLDTTTAPAGVPPPPVPVNPKRSAQITKLREAGNASFKRGAYADAIRMYSLAIDMAFQRPVWEPSALVREELSALYGNRAQARMGEKDWAGAAVDAECSVELKKVGNVKGWWRRGTCLKEMGRWEEAREWVKEGREFESVGPEKEGVKELEALEREVEGRIAKRA</sequence>
<dbReference type="GO" id="GO:0005634">
    <property type="term" value="C:nucleus"/>
    <property type="evidence" value="ECO:0007669"/>
    <property type="project" value="TreeGrafter"/>
</dbReference>
<accession>A0A6A6FZY3</accession>
<proteinExistence type="predicted"/>
<dbReference type="SUPFAM" id="SSF48452">
    <property type="entry name" value="TPR-like"/>
    <property type="match status" value="1"/>
</dbReference>
<dbReference type="Gene3D" id="1.25.40.10">
    <property type="entry name" value="Tetratricopeptide repeat domain"/>
    <property type="match status" value="1"/>
</dbReference>
<dbReference type="EMBL" id="ML992527">
    <property type="protein sequence ID" value="KAF2218808.1"/>
    <property type="molecule type" value="Genomic_DNA"/>
</dbReference>
<organism evidence="1 2">
    <name type="scientific">Elsinoe ampelina</name>
    <dbReference type="NCBI Taxonomy" id="302913"/>
    <lineage>
        <taxon>Eukaryota</taxon>
        <taxon>Fungi</taxon>
        <taxon>Dikarya</taxon>
        <taxon>Ascomycota</taxon>
        <taxon>Pezizomycotina</taxon>
        <taxon>Dothideomycetes</taxon>
        <taxon>Dothideomycetidae</taxon>
        <taxon>Myriangiales</taxon>
        <taxon>Elsinoaceae</taxon>
        <taxon>Elsinoe</taxon>
    </lineage>
</organism>
<evidence type="ECO:0000313" key="2">
    <source>
        <dbReference type="Proteomes" id="UP000799538"/>
    </source>
</evidence>